<evidence type="ECO:0000256" key="3">
    <source>
        <dbReference type="ARBA" id="ARBA00022475"/>
    </source>
</evidence>
<dbReference type="Pfam" id="PF01569">
    <property type="entry name" value="PAP2"/>
    <property type="match status" value="1"/>
</dbReference>
<evidence type="ECO:0000256" key="6">
    <source>
        <dbReference type="ARBA" id="ARBA00022989"/>
    </source>
</evidence>
<keyword evidence="7 10" id="KW-0472">Membrane</keyword>
<name>A0A1B9QS22_VIBSP</name>
<proteinExistence type="predicted"/>
<comment type="subcellular location">
    <subcellularLocation>
        <location evidence="1">Cell membrane</location>
        <topology evidence="1">Multi-pass membrane protein</topology>
    </subcellularLocation>
</comment>
<reference evidence="13" key="3">
    <citation type="journal article" date="2018" name="Nature">
        <title>A major lineage of non-tailed dsDNA viruses as unrecognized killers of marine bacteria.</title>
        <authorList>
            <person name="Kauffman K.M."/>
            <person name="Hussain F.A."/>
            <person name="Yang J."/>
            <person name="Arevalo P."/>
            <person name="Brown J.M."/>
            <person name="Chang W.K."/>
            <person name="VanInsberghe D."/>
            <person name="Elsherbini J."/>
            <person name="Sharma R.S."/>
            <person name="Cutler M.B."/>
            <person name="Kelly L."/>
            <person name="Polz M.F."/>
        </authorList>
    </citation>
    <scope>NUCLEOTIDE SEQUENCE</scope>
    <source>
        <strain evidence="13">10N.286.54.F3</strain>
    </source>
</reference>
<keyword evidence="6 10" id="KW-1133">Transmembrane helix</keyword>
<dbReference type="CDD" id="cd01610">
    <property type="entry name" value="PAP2_like"/>
    <property type="match status" value="1"/>
</dbReference>
<sequence length="174" mass="18999">MRTIEPIVRWDVAFSVFCLKSRYSGQQATLSKAVSHTGDGHLYVLIALVALLADSYTGRDFLLVGLTAFAIELPIYWFAKNTLKRRRPAEFSSLLYSHIVPSDKYSLPSGHSAAAFVMATLIGHFYPSLYLFSLIWAAAIAGSRILLGVHFLTDVLIGAALGIACTSLAISFIL</sequence>
<dbReference type="PANTHER" id="PTHR14969">
    <property type="entry name" value="SPHINGOSINE-1-PHOSPHATE PHOSPHOHYDROLASE"/>
    <property type="match status" value="1"/>
</dbReference>
<feature type="transmembrane region" description="Helical" evidence="10">
    <location>
        <begin position="113"/>
        <end position="139"/>
    </location>
</feature>
<evidence type="ECO:0000256" key="9">
    <source>
        <dbReference type="ARBA" id="ARBA00047594"/>
    </source>
</evidence>
<dbReference type="EMBL" id="MCSW01000087">
    <property type="protein sequence ID" value="PMF27812.1"/>
    <property type="molecule type" value="Genomic_DNA"/>
</dbReference>
<comment type="caution">
    <text evidence="13">The sequence shown here is derived from an EMBL/GenBank/DDBJ whole genome shotgun (WGS) entry which is preliminary data.</text>
</comment>
<dbReference type="InterPro" id="IPR000326">
    <property type="entry name" value="PAP2/HPO"/>
</dbReference>
<protein>
    <recommendedName>
        <fullName evidence="2">undecaprenyl-diphosphate phosphatase</fullName>
        <ecNumber evidence="2">3.6.1.27</ecNumber>
    </recommendedName>
    <alternativeName>
        <fullName evidence="8">Undecaprenyl pyrophosphate phosphatase</fullName>
    </alternativeName>
</protein>
<keyword evidence="3" id="KW-1003">Cell membrane</keyword>
<evidence type="ECO:0000256" key="5">
    <source>
        <dbReference type="ARBA" id="ARBA00022801"/>
    </source>
</evidence>
<evidence type="ECO:0000313" key="12">
    <source>
        <dbReference type="EMBL" id="MDH5924271.1"/>
    </source>
</evidence>
<dbReference type="Gene3D" id="1.20.144.10">
    <property type="entry name" value="Phosphatidic acid phosphatase type 2/haloperoxidase"/>
    <property type="match status" value="1"/>
</dbReference>
<evidence type="ECO:0000256" key="10">
    <source>
        <dbReference type="SAM" id="Phobius"/>
    </source>
</evidence>
<dbReference type="RefSeq" id="WP_004735880.1">
    <property type="nucleotide sequence ID" value="NZ_AP025508.1"/>
</dbReference>
<dbReference type="Proteomes" id="UP000235405">
    <property type="component" value="Unassembled WGS sequence"/>
</dbReference>
<dbReference type="GO" id="GO:0050380">
    <property type="term" value="F:undecaprenyl-diphosphatase activity"/>
    <property type="evidence" value="ECO:0007669"/>
    <property type="project" value="UniProtKB-EC"/>
</dbReference>
<organism evidence="13 14">
    <name type="scientific">Vibrio splendidus</name>
    <dbReference type="NCBI Taxonomy" id="29497"/>
    <lineage>
        <taxon>Bacteria</taxon>
        <taxon>Pseudomonadati</taxon>
        <taxon>Pseudomonadota</taxon>
        <taxon>Gammaproteobacteria</taxon>
        <taxon>Vibrionales</taxon>
        <taxon>Vibrionaceae</taxon>
        <taxon>Vibrio</taxon>
    </lineage>
</organism>
<evidence type="ECO:0000256" key="1">
    <source>
        <dbReference type="ARBA" id="ARBA00004651"/>
    </source>
</evidence>
<dbReference type="SUPFAM" id="SSF48317">
    <property type="entry name" value="Acid phosphatase/Vanadium-dependent haloperoxidase"/>
    <property type="match status" value="1"/>
</dbReference>
<reference evidence="14" key="1">
    <citation type="submission" date="2016-07" db="EMBL/GenBank/DDBJ databases">
        <title>Nontailed viruses are major unrecognized killers of bacteria in the ocean.</title>
        <authorList>
            <person name="Kauffman K."/>
            <person name="Hussain F."/>
            <person name="Yang J."/>
            <person name="Arevalo P."/>
            <person name="Brown J."/>
            <person name="Cutler M."/>
            <person name="Kelly L."/>
            <person name="Polz M.F."/>
        </authorList>
    </citation>
    <scope>NUCLEOTIDE SEQUENCE [LARGE SCALE GENOMIC DNA]</scope>
    <source>
        <strain evidence="14">10N.286.54.F3</strain>
    </source>
</reference>
<feature type="transmembrane region" description="Helical" evidence="10">
    <location>
        <begin position="40"/>
        <end position="56"/>
    </location>
</feature>
<dbReference type="EC" id="3.6.1.27" evidence="2"/>
<evidence type="ECO:0000313" key="13">
    <source>
        <dbReference type="EMBL" id="PMF27812.1"/>
    </source>
</evidence>
<comment type="catalytic activity">
    <reaction evidence="9">
        <text>di-trans,octa-cis-undecaprenyl diphosphate + H2O = di-trans,octa-cis-undecaprenyl phosphate + phosphate + H(+)</text>
        <dbReference type="Rhea" id="RHEA:28094"/>
        <dbReference type="ChEBI" id="CHEBI:15377"/>
        <dbReference type="ChEBI" id="CHEBI:15378"/>
        <dbReference type="ChEBI" id="CHEBI:43474"/>
        <dbReference type="ChEBI" id="CHEBI:58405"/>
        <dbReference type="ChEBI" id="CHEBI:60392"/>
        <dbReference type="EC" id="3.6.1.27"/>
    </reaction>
</comment>
<reference evidence="13" key="2">
    <citation type="submission" date="2016-07" db="EMBL/GenBank/DDBJ databases">
        <authorList>
            <person name="Wan K."/>
            <person name="Booth B."/>
            <person name="Spirohn K."/>
            <person name="Hao T."/>
            <person name="Hu Y."/>
            <person name="Calderwood M."/>
            <person name="Hill D."/>
            <person name="Mohr S."/>
            <person name="Vidal M."/>
            <person name="Celniker S."/>
            <person name="Perrimon N."/>
        </authorList>
    </citation>
    <scope>NUCLEOTIDE SEQUENCE</scope>
    <source>
        <strain evidence="13">10N.286.54.F3</strain>
    </source>
</reference>
<accession>A0A1B9QS22</accession>
<feature type="transmembrane region" description="Helical" evidence="10">
    <location>
        <begin position="61"/>
        <end position="79"/>
    </location>
</feature>
<evidence type="ECO:0000256" key="8">
    <source>
        <dbReference type="ARBA" id="ARBA00032707"/>
    </source>
</evidence>
<dbReference type="SMART" id="SM00014">
    <property type="entry name" value="acidPPc"/>
    <property type="match status" value="1"/>
</dbReference>
<dbReference type="EMBL" id="JAKMYX010000184">
    <property type="protein sequence ID" value="MDH5924271.1"/>
    <property type="molecule type" value="Genomic_DNA"/>
</dbReference>
<feature type="transmembrane region" description="Helical" evidence="10">
    <location>
        <begin position="151"/>
        <end position="173"/>
    </location>
</feature>
<evidence type="ECO:0000313" key="14">
    <source>
        <dbReference type="Proteomes" id="UP000235405"/>
    </source>
</evidence>
<dbReference type="PANTHER" id="PTHR14969:SF62">
    <property type="entry name" value="DECAPRENYLPHOSPHORYL-5-PHOSPHORIBOSE PHOSPHATASE RV3807C-RELATED"/>
    <property type="match status" value="1"/>
</dbReference>
<gene>
    <name evidence="13" type="ORF">BCV19_24860</name>
    <name evidence="12" type="ORF">L8R85_25035</name>
</gene>
<evidence type="ECO:0000256" key="2">
    <source>
        <dbReference type="ARBA" id="ARBA00012374"/>
    </source>
</evidence>
<evidence type="ECO:0000256" key="7">
    <source>
        <dbReference type="ARBA" id="ARBA00023136"/>
    </source>
</evidence>
<reference evidence="12" key="4">
    <citation type="submission" date="2022-01" db="EMBL/GenBank/DDBJ databases">
        <title>Vibrio aestuarianus Clade A and Clade B isolates are associated with Pacific oyster (Crassostrea gigas) disease outbreaks across Ireland.</title>
        <authorList>
            <person name="Coyle N."/>
            <person name="O'Toole C."/>
            <person name="Thomas J.C.L."/>
            <person name="Ryder D."/>
            <person name="Cheslett D."/>
            <person name="Feist S."/>
            <person name="Bean T."/>
            <person name="Joseph A."/>
            <person name="Waina A."/>
            <person name="Feil E."/>
            <person name="Verner-Jeffreys D.W."/>
        </authorList>
    </citation>
    <scope>NUCLEOTIDE SEQUENCE</scope>
    <source>
        <strain evidence="12">S/17/14 A</strain>
    </source>
</reference>
<dbReference type="InterPro" id="IPR036938">
    <property type="entry name" value="PAP2/HPO_sf"/>
</dbReference>
<dbReference type="Proteomes" id="UP001159663">
    <property type="component" value="Unassembled WGS sequence"/>
</dbReference>
<dbReference type="AlphaFoldDB" id="A0A1B9QS22"/>
<evidence type="ECO:0000259" key="11">
    <source>
        <dbReference type="SMART" id="SM00014"/>
    </source>
</evidence>
<accession>A0A1C3ISH9</accession>
<keyword evidence="4 10" id="KW-0812">Transmembrane</keyword>
<keyword evidence="5" id="KW-0378">Hydrolase</keyword>
<dbReference type="GO" id="GO:0005886">
    <property type="term" value="C:plasma membrane"/>
    <property type="evidence" value="ECO:0007669"/>
    <property type="project" value="UniProtKB-SubCell"/>
</dbReference>
<feature type="domain" description="Phosphatidic acid phosphatase type 2/haloperoxidase" evidence="11">
    <location>
        <begin position="64"/>
        <end position="170"/>
    </location>
</feature>
<evidence type="ECO:0000256" key="4">
    <source>
        <dbReference type="ARBA" id="ARBA00022692"/>
    </source>
</evidence>